<name>A0A914P2D5_9BILA</name>
<dbReference type="InterPro" id="IPR001304">
    <property type="entry name" value="C-type_lectin-like"/>
</dbReference>
<feature type="domain" description="C-type lectin" evidence="2">
    <location>
        <begin position="31"/>
        <end position="101"/>
    </location>
</feature>
<proteinExistence type="predicted"/>
<organism evidence="3 4">
    <name type="scientific">Panagrolaimus davidi</name>
    <dbReference type="NCBI Taxonomy" id="227884"/>
    <lineage>
        <taxon>Eukaryota</taxon>
        <taxon>Metazoa</taxon>
        <taxon>Ecdysozoa</taxon>
        <taxon>Nematoda</taxon>
        <taxon>Chromadorea</taxon>
        <taxon>Rhabditida</taxon>
        <taxon>Tylenchina</taxon>
        <taxon>Panagrolaimomorpha</taxon>
        <taxon>Panagrolaimoidea</taxon>
        <taxon>Panagrolaimidae</taxon>
        <taxon>Panagrolaimus</taxon>
    </lineage>
</organism>
<sequence>MEKKKIFFLRVWFLSCVFLGLCDLAQSSVAYIGLWGFDGGVALKTWYDATPVDYTNWAPGYPITLGDVFGSDADIACVFLTPSGQFKQGLNCDEPRNFICKKPAA</sequence>
<feature type="signal peptide" evidence="1">
    <location>
        <begin position="1"/>
        <end position="27"/>
    </location>
</feature>
<evidence type="ECO:0000256" key="1">
    <source>
        <dbReference type="SAM" id="SignalP"/>
    </source>
</evidence>
<accession>A0A914P2D5</accession>
<dbReference type="InterPro" id="IPR016187">
    <property type="entry name" value="CTDL_fold"/>
</dbReference>
<feature type="chain" id="PRO_5037135058" evidence="1">
    <location>
        <begin position="28"/>
        <end position="105"/>
    </location>
</feature>
<evidence type="ECO:0000313" key="4">
    <source>
        <dbReference type="WBParaSite" id="PDA_v2.g11390.t1"/>
    </source>
</evidence>
<dbReference type="SUPFAM" id="SSF56436">
    <property type="entry name" value="C-type lectin-like"/>
    <property type="match status" value="1"/>
</dbReference>
<dbReference type="WBParaSite" id="PDA_v2.g11390.t1">
    <property type="protein sequence ID" value="PDA_v2.g11390.t1"/>
    <property type="gene ID" value="PDA_v2.g11390"/>
</dbReference>
<dbReference type="PROSITE" id="PS50041">
    <property type="entry name" value="C_TYPE_LECTIN_2"/>
    <property type="match status" value="1"/>
</dbReference>
<dbReference type="CDD" id="cd00037">
    <property type="entry name" value="CLECT"/>
    <property type="match status" value="1"/>
</dbReference>
<evidence type="ECO:0000313" key="3">
    <source>
        <dbReference type="Proteomes" id="UP000887578"/>
    </source>
</evidence>
<protein>
    <submittedName>
        <fullName evidence="4">C-type lectin domain-containing protein</fullName>
    </submittedName>
</protein>
<dbReference type="Proteomes" id="UP000887578">
    <property type="component" value="Unplaced"/>
</dbReference>
<evidence type="ECO:0000259" key="2">
    <source>
        <dbReference type="PROSITE" id="PS50041"/>
    </source>
</evidence>
<dbReference type="Gene3D" id="3.10.100.10">
    <property type="entry name" value="Mannose-Binding Protein A, subunit A"/>
    <property type="match status" value="1"/>
</dbReference>
<reference evidence="4" key="1">
    <citation type="submission" date="2022-11" db="UniProtKB">
        <authorList>
            <consortium name="WormBaseParasite"/>
        </authorList>
    </citation>
    <scope>IDENTIFICATION</scope>
</reference>
<dbReference type="InterPro" id="IPR016186">
    <property type="entry name" value="C-type_lectin-like/link_sf"/>
</dbReference>
<keyword evidence="1" id="KW-0732">Signal</keyword>
<keyword evidence="3" id="KW-1185">Reference proteome</keyword>
<dbReference type="AlphaFoldDB" id="A0A914P2D5"/>